<reference evidence="15 16" key="1">
    <citation type="submission" date="2016-11" db="EMBL/GenBank/DDBJ databases">
        <title>Trade-off between light-utilization and light-protection in marine flavobacteria.</title>
        <authorList>
            <person name="Kumagai Y."/>
        </authorList>
    </citation>
    <scope>NUCLEOTIDE SEQUENCE [LARGE SCALE GENOMIC DNA]</scope>
    <source>
        <strain evidence="15 16">JCM 13191</strain>
    </source>
</reference>
<gene>
    <name evidence="15" type="ORF">BST97_01670</name>
</gene>
<evidence type="ECO:0000256" key="5">
    <source>
        <dbReference type="ARBA" id="ARBA00022692"/>
    </source>
</evidence>
<keyword evidence="9 11" id="KW-0472">Membrane</keyword>
<dbReference type="SUPFAM" id="SSF56935">
    <property type="entry name" value="Porins"/>
    <property type="match status" value="1"/>
</dbReference>
<organism evidence="15 16">
    <name type="scientific">Nonlabens spongiae</name>
    <dbReference type="NCBI Taxonomy" id="331648"/>
    <lineage>
        <taxon>Bacteria</taxon>
        <taxon>Pseudomonadati</taxon>
        <taxon>Bacteroidota</taxon>
        <taxon>Flavobacteriia</taxon>
        <taxon>Flavobacteriales</taxon>
        <taxon>Flavobacteriaceae</taxon>
        <taxon>Nonlabens</taxon>
    </lineage>
</organism>
<name>A0A1W6MH56_9FLAO</name>
<dbReference type="InterPro" id="IPR000531">
    <property type="entry name" value="Beta-barrel_TonB"/>
</dbReference>
<dbReference type="Pfam" id="PF07715">
    <property type="entry name" value="Plug"/>
    <property type="match status" value="1"/>
</dbReference>
<dbReference type="PROSITE" id="PS52016">
    <property type="entry name" value="TONB_DEPENDENT_REC_3"/>
    <property type="match status" value="1"/>
</dbReference>
<evidence type="ECO:0000256" key="9">
    <source>
        <dbReference type="ARBA" id="ARBA00023136"/>
    </source>
</evidence>
<evidence type="ECO:0000256" key="1">
    <source>
        <dbReference type="ARBA" id="ARBA00004571"/>
    </source>
</evidence>
<dbReference type="PANTHER" id="PTHR32552">
    <property type="entry name" value="FERRICHROME IRON RECEPTOR-RELATED"/>
    <property type="match status" value="1"/>
</dbReference>
<protein>
    <recommendedName>
        <fullName evidence="17">TonB-dependent receptor</fullName>
    </recommendedName>
</protein>
<feature type="domain" description="TonB-dependent receptor plug" evidence="14">
    <location>
        <begin position="42"/>
        <end position="148"/>
    </location>
</feature>
<dbReference type="Gene3D" id="2.170.130.10">
    <property type="entry name" value="TonB-dependent receptor, plug domain"/>
    <property type="match status" value="1"/>
</dbReference>
<evidence type="ECO:0000313" key="15">
    <source>
        <dbReference type="EMBL" id="ARN76809.1"/>
    </source>
</evidence>
<dbReference type="RefSeq" id="WP_085765610.1">
    <property type="nucleotide sequence ID" value="NZ_CP019344.1"/>
</dbReference>
<dbReference type="InterPro" id="IPR012910">
    <property type="entry name" value="Plug_dom"/>
</dbReference>
<feature type="domain" description="TonB-dependent receptor-like beta-barrel" evidence="13">
    <location>
        <begin position="279"/>
        <end position="670"/>
    </location>
</feature>
<keyword evidence="7" id="KW-0406">Ion transport</keyword>
<evidence type="ECO:0000313" key="16">
    <source>
        <dbReference type="Proteomes" id="UP000193431"/>
    </source>
</evidence>
<evidence type="ECO:0000256" key="7">
    <source>
        <dbReference type="ARBA" id="ARBA00023065"/>
    </source>
</evidence>
<keyword evidence="10 11" id="KW-0998">Cell outer membrane</keyword>
<dbReference type="GO" id="GO:0006826">
    <property type="term" value="P:iron ion transport"/>
    <property type="evidence" value="ECO:0007669"/>
    <property type="project" value="UniProtKB-KW"/>
</dbReference>
<dbReference type="Pfam" id="PF00593">
    <property type="entry name" value="TonB_dep_Rec_b-barrel"/>
    <property type="match status" value="1"/>
</dbReference>
<accession>A0A1W6MH56</accession>
<evidence type="ECO:0000256" key="12">
    <source>
        <dbReference type="RuleBase" id="RU003357"/>
    </source>
</evidence>
<evidence type="ECO:0000259" key="13">
    <source>
        <dbReference type="Pfam" id="PF00593"/>
    </source>
</evidence>
<keyword evidence="2 11" id="KW-0813">Transport</keyword>
<evidence type="ECO:0000256" key="2">
    <source>
        <dbReference type="ARBA" id="ARBA00022448"/>
    </source>
</evidence>
<dbReference type="Gene3D" id="2.40.170.20">
    <property type="entry name" value="TonB-dependent receptor, beta-barrel domain"/>
    <property type="match status" value="1"/>
</dbReference>
<dbReference type="AlphaFoldDB" id="A0A1W6MH56"/>
<keyword evidence="5 11" id="KW-0812">Transmembrane</keyword>
<keyword evidence="6" id="KW-0408">Iron</keyword>
<dbReference type="InterPro" id="IPR036942">
    <property type="entry name" value="Beta-barrel_TonB_sf"/>
</dbReference>
<evidence type="ECO:0000256" key="10">
    <source>
        <dbReference type="ARBA" id="ARBA00023237"/>
    </source>
</evidence>
<proteinExistence type="inferred from homology"/>
<sequence>MKKIFTAVFAFTTIFLSQAQIKNDTIGLEPTLIQAFNKRPLRLAPVAVAQVDSLAIAQSDPVQFAQILQTVPGVSAQQGARNTLRISLRGIGSRSQYSTNRIKAYYGQIPLTTGDGETTLEDIDLLNIAGVEIIKGPNSSIYGAGLGGAILLQPTALPESTFKDDDRSAFAPRQARHKLPFGKAFSTSGSFDLWRYGIVAGYQEQNSQTFASYSKTDLDGYRQNSAYRRDNVFVDQAWRINDRHSIQALVSYTNLKAYIPSSITRQQLEEDPAAAAFTWRNARGFESYKKLVAGITHEHQISGSKNGRLKLSNTVFMHTRDAYEPRPFNILTEDRFTLGYRGLLTGNELIAGRKTEYRLGVELLSEDYSAQTYQNLYEDFPDRGSVLGNILSNNEQDRSYTNVFASFSHYLTERMIIDAGLNLGTTRYELEDRFAQDGINQSGDYRYDPILSPRISLLFDLNKTQSFFATASHGYSVPGVEETLTPEGRINTDLQPETGWNFEVGYRYFSQQSPFRFEVNVYTIQIENLLIARRIDNDQFVGINAGSTDHTGIEISSLLPIINKSNNKLNLNLAGNYNLHRFDEFVEQGIDFSGNELTNVPEYEYSTLLNYNWRDRLFLNINTLGVGPVPVDDANSDYTDAYLVSHFQGSYQLGLTKHWNLSINAGVNNLFNKAYVASIVPNAVGFGSNAPRNFYPSEKRNWFAGMSVAWNLN</sequence>
<dbReference type="PANTHER" id="PTHR32552:SF81">
    <property type="entry name" value="TONB-DEPENDENT OUTER MEMBRANE RECEPTOR"/>
    <property type="match status" value="1"/>
</dbReference>
<keyword evidence="4" id="KW-0410">Iron transport</keyword>
<evidence type="ECO:0000256" key="11">
    <source>
        <dbReference type="PROSITE-ProRule" id="PRU01360"/>
    </source>
</evidence>
<evidence type="ECO:0008006" key="17">
    <source>
        <dbReference type="Google" id="ProtNLM"/>
    </source>
</evidence>
<comment type="subcellular location">
    <subcellularLocation>
        <location evidence="1 11">Cell outer membrane</location>
        <topology evidence="1 11">Multi-pass membrane protein</topology>
    </subcellularLocation>
</comment>
<dbReference type="InterPro" id="IPR037066">
    <property type="entry name" value="Plug_dom_sf"/>
</dbReference>
<dbReference type="STRING" id="331648.BST97_01670"/>
<dbReference type="GO" id="GO:0009279">
    <property type="term" value="C:cell outer membrane"/>
    <property type="evidence" value="ECO:0007669"/>
    <property type="project" value="UniProtKB-SubCell"/>
</dbReference>
<evidence type="ECO:0000256" key="4">
    <source>
        <dbReference type="ARBA" id="ARBA00022496"/>
    </source>
</evidence>
<evidence type="ECO:0000259" key="14">
    <source>
        <dbReference type="Pfam" id="PF07715"/>
    </source>
</evidence>
<dbReference type="OrthoDB" id="9775095at2"/>
<evidence type="ECO:0000256" key="6">
    <source>
        <dbReference type="ARBA" id="ARBA00023004"/>
    </source>
</evidence>
<evidence type="ECO:0000256" key="3">
    <source>
        <dbReference type="ARBA" id="ARBA00022452"/>
    </source>
</evidence>
<dbReference type="Proteomes" id="UP000193431">
    <property type="component" value="Chromosome"/>
</dbReference>
<keyword evidence="16" id="KW-1185">Reference proteome</keyword>
<evidence type="ECO:0000256" key="8">
    <source>
        <dbReference type="ARBA" id="ARBA00023077"/>
    </source>
</evidence>
<comment type="similarity">
    <text evidence="11 12">Belongs to the TonB-dependent receptor family.</text>
</comment>
<keyword evidence="3 11" id="KW-1134">Transmembrane beta strand</keyword>
<dbReference type="InterPro" id="IPR039426">
    <property type="entry name" value="TonB-dep_rcpt-like"/>
</dbReference>
<keyword evidence="8 12" id="KW-0798">TonB box</keyword>
<dbReference type="EMBL" id="CP019344">
    <property type="protein sequence ID" value="ARN76809.1"/>
    <property type="molecule type" value="Genomic_DNA"/>
</dbReference>